<gene>
    <name evidence="1" type="ORF">D1013_01785</name>
</gene>
<accession>A0A3G2L1R7</accession>
<protein>
    <submittedName>
        <fullName evidence="1">Uncharacterized protein</fullName>
    </submittedName>
</protein>
<name>A0A3G2L1R7_9FLAO</name>
<sequence>MKALKFFFVFLSFSVTHLIVGQKYFQIDDALVDEPTFNRGLAQIAQEYNPQIVTYKTFERFIAKDSVIENIAIVVMQEEEDNEVYRVFDFLEKPLPDFEFEDGSGRKVSKQGILGKYSLVGLYKDVSQVKGNHLKAMNKLVKSGNYNALALIAKQGNTTVVAKKAEFPVLNECISWYIKNISVPEDPKFLVLDKNGNLKYIFQQFPDKKSTTLPLDPVNYQIYEMLK</sequence>
<proteinExistence type="predicted"/>
<organism evidence="1 2">
    <name type="scientific">Euzebyella marina</name>
    <dbReference type="NCBI Taxonomy" id="1761453"/>
    <lineage>
        <taxon>Bacteria</taxon>
        <taxon>Pseudomonadati</taxon>
        <taxon>Bacteroidota</taxon>
        <taxon>Flavobacteriia</taxon>
        <taxon>Flavobacteriales</taxon>
        <taxon>Flavobacteriaceae</taxon>
        <taxon>Euzebyella</taxon>
    </lineage>
</organism>
<keyword evidence="2" id="KW-1185">Reference proteome</keyword>
<evidence type="ECO:0000313" key="2">
    <source>
        <dbReference type="Proteomes" id="UP000276309"/>
    </source>
</evidence>
<reference evidence="1 2" key="1">
    <citation type="submission" date="2018-08" db="EMBL/GenBank/DDBJ databases">
        <title>The reduced genetic potential of extracellular carbohydrate catabolism in Euzebyella marina RN62, a Flavobacteriia bacterium isolated from the hadal water.</title>
        <authorList>
            <person name="Xue C."/>
        </authorList>
    </citation>
    <scope>NUCLEOTIDE SEQUENCE [LARGE SCALE GENOMIC DNA]</scope>
    <source>
        <strain evidence="1 2">RN62</strain>
    </source>
</reference>
<dbReference type="AlphaFoldDB" id="A0A3G2L1R7"/>
<dbReference type="KEGG" id="emar:D1013_01785"/>
<dbReference type="EMBL" id="CP032050">
    <property type="protein sequence ID" value="AYN66200.1"/>
    <property type="molecule type" value="Genomic_DNA"/>
</dbReference>
<dbReference type="Proteomes" id="UP000276309">
    <property type="component" value="Chromosome"/>
</dbReference>
<evidence type="ECO:0000313" key="1">
    <source>
        <dbReference type="EMBL" id="AYN66200.1"/>
    </source>
</evidence>
<dbReference type="RefSeq" id="WP_121847252.1">
    <property type="nucleotide sequence ID" value="NZ_CP032050.1"/>
</dbReference>
<dbReference type="OrthoDB" id="9815205at2"/>